<organism evidence="3 4">
    <name type="scientific">Caenorhabditis japonica</name>
    <dbReference type="NCBI Taxonomy" id="281687"/>
    <lineage>
        <taxon>Eukaryota</taxon>
        <taxon>Metazoa</taxon>
        <taxon>Ecdysozoa</taxon>
        <taxon>Nematoda</taxon>
        <taxon>Chromadorea</taxon>
        <taxon>Rhabditida</taxon>
        <taxon>Rhabditina</taxon>
        <taxon>Rhabditomorpha</taxon>
        <taxon>Rhabditoidea</taxon>
        <taxon>Rhabditidae</taxon>
        <taxon>Peloderinae</taxon>
        <taxon>Caenorhabditis</taxon>
    </lineage>
</organism>
<dbReference type="EnsemblMetazoa" id="CJA33682.1">
    <property type="protein sequence ID" value="CJA33682.1"/>
    <property type="gene ID" value="WBGene00209529"/>
</dbReference>
<dbReference type="Pfam" id="PF26530">
    <property type="entry name" value="NTF2_3"/>
    <property type="match status" value="2"/>
</dbReference>
<proteinExistence type="predicted"/>
<protein>
    <recommendedName>
        <fullName evidence="2">NTF2-like domain-containing protein</fullName>
    </recommendedName>
</protein>
<reference evidence="4" key="1">
    <citation type="submission" date="2010-08" db="EMBL/GenBank/DDBJ databases">
        <authorList>
            <consortium name="Caenorhabditis japonica Sequencing Consortium"/>
            <person name="Wilson R.K."/>
        </authorList>
    </citation>
    <scope>NUCLEOTIDE SEQUENCE [LARGE SCALE GENOMIC DNA]</scope>
    <source>
        <strain evidence="4">DF5081</strain>
    </source>
</reference>
<sequence length="266" mass="30932">MPSFPKQKWHNTNMRYLQLLVFSSLLVGALHASLDDDPLLSPHQVATEFLRIVKDDLEFLNYDSVASRFQNDFYFTACSRNLSRSQVLEKLASLKDGTQIDLKLLEASLIDNRGFYCRLGITGIERYFEAEFYVNRVDGIHRFANGVVTNCNEIGNGFFIIREFTTKLDQVFNNGTLDDLATLFEDEFVLTGCNRKFTKKQIYAHLKGWPKSEWVAWYHFSYFSFIARNILDTLLHVEYEDIYYTIAFKIRIGSWRALSAETLNCD</sequence>
<dbReference type="PANTHER" id="PTHR33940:SF1">
    <property type="entry name" value="APOLIPOPHORIN-RELATED"/>
    <property type="match status" value="1"/>
</dbReference>
<evidence type="ECO:0000256" key="1">
    <source>
        <dbReference type="SAM" id="SignalP"/>
    </source>
</evidence>
<evidence type="ECO:0000313" key="3">
    <source>
        <dbReference type="EnsemblMetazoa" id="CJA33682.1"/>
    </source>
</evidence>
<feature type="domain" description="NTF2-like" evidence="2">
    <location>
        <begin position="44"/>
        <end position="152"/>
    </location>
</feature>
<feature type="domain" description="NTF2-like" evidence="2">
    <location>
        <begin position="160"/>
        <end position="266"/>
    </location>
</feature>
<keyword evidence="4" id="KW-1185">Reference proteome</keyword>
<dbReference type="PANTHER" id="PTHR33940">
    <property type="entry name" value="PROTEIN CBG13625"/>
    <property type="match status" value="1"/>
</dbReference>
<dbReference type="AlphaFoldDB" id="A0A8R1EDP9"/>
<evidence type="ECO:0000313" key="4">
    <source>
        <dbReference type="Proteomes" id="UP000005237"/>
    </source>
</evidence>
<keyword evidence="1" id="KW-0732">Signal</keyword>
<evidence type="ECO:0000259" key="2">
    <source>
        <dbReference type="Pfam" id="PF26530"/>
    </source>
</evidence>
<feature type="signal peptide" evidence="1">
    <location>
        <begin position="1"/>
        <end position="32"/>
    </location>
</feature>
<name>A0A8R1EDP9_CAEJA</name>
<accession>A0A8R1EDP9</accession>
<dbReference type="InterPro" id="IPR058721">
    <property type="entry name" value="NTF2_3"/>
</dbReference>
<feature type="chain" id="PRO_5035864886" description="NTF2-like domain-containing protein" evidence="1">
    <location>
        <begin position="33"/>
        <end position="266"/>
    </location>
</feature>
<reference evidence="3" key="2">
    <citation type="submission" date="2022-06" db="UniProtKB">
        <authorList>
            <consortium name="EnsemblMetazoa"/>
        </authorList>
    </citation>
    <scope>IDENTIFICATION</scope>
    <source>
        <strain evidence="3">DF5081</strain>
    </source>
</reference>
<dbReference type="Proteomes" id="UP000005237">
    <property type="component" value="Unassembled WGS sequence"/>
</dbReference>